<comment type="caution">
    <text evidence="2">The sequence shown here is derived from an EMBL/GenBank/DDBJ whole genome shotgun (WGS) entry which is preliminary data.</text>
</comment>
<feature type="compositionally biased region" description="Polar residues" evidence="1">
    <location>
        <begin position="20"/>
        <end position="29"/>
    </location>
</feature>
<dbReference type="AlphaFoldDB" id="A0A8H7EAJ4"/>
<sequence>MREPLRPKESADGFRILPNSPHTSITGQRTQLSYENLTLRNLQTGMISLRPNLTQYTFSSQTLLFDGLSGIRSSSLRNCIYTAGLLIAVLQLAENMSTDSMPMAY</sequence>
<protein>
    <submittedName>
        <fullName evidence="2">Uncharacterized protein</fullName>
    </submittedName>
</protein>
<organism evidence="2 3">
    <name type="scientific">Endocarpon pusillum</name>
    <dbReference type="NCBI Taxonomy" id="364733"/>
    <lineage>
        <taxon>Eukaryota</taxon>
        <taxon>Fungi</taxon>
        <taxon>Dikarya</taxon>
        <taxon>Ascomycota</taxon>
        <taxon>Pezizomycotina</taxon>
        <taxon>Eurotiomycetes</taxon>
        <taxon>Chaetothyriomycetidae</taxon>
        <taxon>Verrucariales</taxon>
        <taxon>Verrucariaceae</taxon>
        <taxon>Endocarpon</taxon>
    </lineage>
</organism>
<gene>
    <name evidence="2" type="ORF">GJ744_000103</name>
</gene>
<feature type="compositionally biased region" description="Basic and acidic residues" evidence="1">
    <location>
        <begin position="1"/>
        <end position="12"/>
    </location>
</feature>
<evidence type="ECO:0000256" key="1">
    <source>
        <dbReference type="SAM" id="MobiDB-lite"/>
    </source>
</evidence>
<proteinExistence type="predicted"/>
<reference evidence="2" key="1">
    <citation type="submission" date="2020-02" db="EMBL/GenBank/DDBJ databases">
        <authorList>
            <person name="Palmer J.M."/>
        </authorList>
    </citation>
    <scope>NUCLEOTIDE SEQUENCE</scope>
    <source>
        <strain evidence="2">EPUS1.4</strain>
        <tissue evidence="2">Thallus</tissue>
    </source>
</reference>
<name>A0A8H7EAJ4_9EURO</name>
<evidence type="ECO:0000313" key="3">
    <source>
        <dbReference type="Proteomes" id="UP000606974"/>
    </source>
</evidence>
<keyword evidence="3" id="KW-1185">Reference proteome</keyword>
<dbReference type="Proteomes" id="UP000606974">
    <property type="component" value="Unassembled WGS sequence"/>
</dbReference>
<dbReference type="EMBL" id="JAACFV010000001">
    <property type="protein sequence ID" value="KAF7514333.1"/>
    <property type="molecule type" value="Genomic_DNA"/>
</dbReference>
<evidence type="ECO:0000313" key="2">
    <source>
        <dbReference type="EMBL" id="KAF7514333.1"/>
    </source>
</evidence>
<accession>A0A8H7EAJ4</accession>
<feature type="region of interest" description="Disordered" evidence="1">
    <location>
        <begin position="1"/>
        <end position="29"/>
    </location>
</feature>